<evidence type="ECO:0000256" key="2">
    <source>
        <dbReference type="PROSITE-ProRule" id="PRU00176"/>
    </source>
</evidence>
<feature type="region of interest" description="Disordered" evidence="3">
    <location>
        <begin position="313"/>
        <end position="338"/>
    </location>
</feature>
<evidence type="ECO:0000256" key="1">
    <source>
        <dbReference type="ARBA" id="ARBA00022884"/>
    </source>
</evidence>
<dbReference type="GO" id="GO:0097157">
    <property type="term" value="F:pre-mRNA intronic binding"/>
    <property type="evidence" value="ECO:0007669"/>
    <property type="project" value="TreeGrafter"/>
</dbReference>
<evidence type="ECO:0000313" key="5">
    <source>
        <dbReference type="EMBL" id="KAE8663163.1"/>
    </source>
</evidence>
<dbReference type="PANTHER" id="PTHR16105">
    <property type="entry name" value="RNA-BINDING REGION-CONTAINING PROTEIN 3"/>
    <property type="match status" value="1"/>
</dbReference>
<feature type="region of interest" description="Disordered" evidence="3">
    <location>
        <begin position="223"/>
        <end position="263"/>
    </location>
</feature>
<name>A0A6A2WQM6_HIBSY</name>
<dbReference type="GO" id="GO:0000398">
    <property type="term" value="P:mRNA splicing, via spliceosome"/>
    <property type="evidence" value="ECO:0007669"/>
    <property type="project" value="TreeGrafter"/>
</dbReference>
<protein>
    <submittedName>
        <fullName evidence="5">U11/U12 small nuclear ribonucleoprotein 65 kDa protein</fullName>
    </submittedName>
</protein>
<dbReference type="InterPro" id="IPR000504">
    <property type="entry name" value="RRM_dom"/>
</dbReference>
<sequence length="462" mass="50359">MAAIPSSQPFSSPQMQHFGYQGVEGATANPLEGDSVATLLIRHLPEAIPPETLLRLFSHYGASSVRPCSSVKLRNCAFVDFKNEALASQAHRQLNGLRFLGKVLLVERASKPTEHNKPQQTGVQLGKDFSQPASFLKDANSTRDPNLGSRLGSTPSSEPIAPRLGIDYPFPPHLEYAYPPPDGNILTNIVNALIAVPRFYTQVLHLMNKMNIPAPFRMALPTPPLPPPVPAPQPPPPPPASSSEKPHLEDASSRAPKSARKRARREAILGPAIDKTVAHEAVGVKPATLIPKEIPLIKKKNPFLQIKIAPKQIPNEQKDADDDHKQISEEPNDEGIDAKQFATADELEKGKLPPEEILSLPMFKNYTAGNPASVLYIKNLAKDAVPEDFYFIFGSLFGSIDAAKSSLNVKLMQEGRMRGQAFVTFPSVELAHHALNLVNGYVFKGKPIIVQFGRNPAAAKTN</sequence>
<dbReference type="GO" id="GO:0005689">
    <property type="term" value="C:U12-type spliceosomal complex"/>
    <property type="evidence" value="ECO:0007669"/>
    <property type="project" value="TreeGrafter"/>
</dbReference>
<feature type="compositionally biased region" description="Basic and acidic residues" evidence="3">
    <location>
        <begin position="316"/>
        <end position="328"/>
    </location>
</feature>
<feature type="domain" description="RRM" evidence="4">
    <location>
        <begin position="37"/>
        <end position="111"/>
    </location>
</feature>
<keyword evidence="5" id="KW-0687">Ribonucleoprotein</keyword>
<feature type="region of interest" description="Disordered" evidence="3">
    <location>
        <begin position="135"/>
        <end position="164"/>
    </location>
</feature>
<accession>A0A6A2WQM6</accession>
<dbReference type="AlphaFoldDB" id="A0A6A2WQM6"/>
<evidence type="ECO:0000259" key="4">
    <source>
        <dbReference type="PROSITE" id="PS50102"/>
    </source>
</evidence>
<dbReference type="Proteomes" id="UP000436088">
    <property type="component" value="Unassembled WGS sequence"/>
</dbReference>
<comment type="caution">
    <text evidence="5">The sequence shown here is derived from an EMBL/GenBank/DDBJ whole genome shotgun (WGS) entry which is preliminary data.</text>
</comment>
<dbReference type="EMBL" id="VEPZ02001689">
    <property type="protein sequence ID" value="KAE8663163.1"/>
    <property type="molecule type" value="Genomic_DNA"/>
</dbReference>
<evidence type="ECO:0000256" key="3">
    <source>
        <dbReference type="SAM" id="MobiDB-lite"/>
    </source>
</evidence>
<keyword evidence="1 2" id="KW-0694">RNA-binding</keyword>
<feature type="domain" description="RRM" evidence="4">
    <location>
        <begin position="373"/>
        <end position="455"/>
    </location>
</feature>
<dbReference type="SMART" id="SM00360">
    <property type="entry name" value="RRM"/>
    <property type="match status" value="2"/>
</dbReference>
<keyword evidence="6" id="KW-1185">Reference proteome</keyword>
<dbReference type="SUPFAM" id="SSF54928">
    <property type="entry name" value="RNA-binding domain, RBD"/>
    <property type="match status" value="1"/>
</dbReference>
<dbReference type="InterPro" id="IPR045164">
    <property type="entry name" value="RBM41/RNPC3"/>
</dbReference>
<dbReference type="GO" id="GO:0030626">
    <property type="term" value="F:U12 snRNA binding"/>
    <property type="evidence" value="ECO:0007669"/>
    <property type="project" value="TreeGrafter"/>
</dbReference>
<organism evidence="5 6">
    <name type="scientific">Hibiscus syriacus</name>
    <name type="common">Rose of Sharon</name>
    <dbReference type="NCBI Taxonomy" id="106335"/>
    <lineage>
        <taxon>Eukaryota</taxon>
        <taxon>Viridiplantae</taxon>
        <taxon>Streptophyta</taxon>
        <taxon>Embryophyta</taxon>
        <taxon>Tracheophyta</taxon>
        <taxon>Spermatophyta</taxon>
        <taxon>Magnoliopsida</taxon>
        <taxon>eudicotyledons</taxon>
        <taxon>Gunneridae</taxon>
        <taxon>Pentapetalae</taxon>
        <taxon>rosids</taxon>
        <taxon>malvids</taxon>
        <taxon>Malvales</taxon>
        <taxon>Malvaceae</taxon>
        <taxon>Malvoideae</taxon>
        <taxon>Hibiscus</taxon>
    </lineage>
</organism>
<feature type="compositionally biased region" description="Pro residues" evidence="3">
    <location>
        <begin position="223"/>
        <end position="240"/>
    </location>
</feature>
<dbReference type="PANTHER" id="PTHR16105:SF0">
    <property type="entry name" value="RNA-BINDING REGION-CONTAINING PROTEIN 3"/>
    <property type="match status" value="1"/>
</dbReference>
<dbReference type="Pfam" id="PF00076">
    <property type="entry name" value="RRM_1"/>
    <property type="match status" value="2"/>
</dbReference>
<gene>
    <name evidence="5" type="ORF">F3Y22_tig00113096pilonHSYRG00161</name>
</gene>
<dbReference type="Gene3D" id="3.30.70.330">
    <property type="match status" value="2"/>
</dbReference>
<dbReference type="InterPro" id="IPR035979">
    <property type="entry name" value="RBD_domain_sf"/>
</dbReference>
<dbReference type="InterPro" id="IPR012677">
    <property type="entry name" value="Nucleotide-bd_a/b_plait_sf"/>
</dbReference>
<proteinExistence type="predicted"/>
<dbReference type="CDD" id="cd12239">
    <property type="entry name" value="RRM2_RBM40_like"/>
    <property type="match status" value="1"/>
</dbReference>
<dbReference type="FunFam" id="3.30.70.330:FF:000409">
    <property type="entry name" value="U11/U12 small nuclear ribonucleoprotein 65 kDa protein"/>
    <property type="match status" value="1"/>
</dbReference>
<evidence type="ECO:0000313" key="6">
    <source>
        <dbReference type="Proteomes" id="UP000436088"/>
    </source>
</evidence>
<reference evidence="5" key="1">
    <citation type="submission" date="2019-09" db="EMBL/GenBank/DDBJ databases">
        <title>Draft genome information of white flower Hibiscus syriacus.</title>
        <authorList>
            <person name="Kim Y.-M."/>
        </authorList>
    </citation>
    <scope>NUCLEOTIDE SEQUENCE [LARGE SCALE GENOMIC DNA]</scope>
    <source>
        <strain evidence="5">YM2019G1</strain>
    </source>
</reference>
<dbReference type="PROSITE" id="PS50102">
    <property type="entry name" value="RRM"/>
    <property type="match status" value="2"/>
</dbReference>